<protein>
    <recommendedName>
        <fullName evidence="3">glucose-1-phosphate thymidylyltransferase</fullName>
        <ecNumber evidence="3">2.7.7.24</ecNumber>
    </recommendedName>
</protein>
<proteinExistence type="inferred from homology"/>
<comment type="catalytic activity">
    <reaction evidence="8">
        <text>dTTP + alpha-D-glucose 1-phosphate + H(+) = dTDP-alpha-D-glucose + diphosphate</text>
        <dbReference type="Rhea" id="RHEA:15225"/>
        <dbReference type="ChEBI" id="CHEBI:15378"/>
        <dbReference type="ChEBI" id="CHEBI:33019"/>
        <dbReference type="ChEBI" id="CHEBI:37568"/>
        <dbReference type="ChEBI" id="CHEBI:57477"/>
        <dbReference type="ChEBI" id="CHEBI:58601"/>
        <dbReference type="EC" id="2.7.7.24"/>
    </reaction>
</comment>
<dbReference type="Proteomes" id="UP001241110">
    <property type="component" value="Unassembled WGS sequence"/>
</dbReference>
<comment type="similarity">
    <text evidence="2">Belongs to the glucose-1-phosphate thymidylyltransferase family.</text>
</comment>
<evidence type="ECO:0000256" key="4">
    <source>
        <dbReference type="ARBA" id="ARBA00022679"/>
    </source>
</evidence>
<keyword evidence="5" id="KW-0548">Nucleotidyltransferase</keyword>
<evidence type="ECO:0000256" key="1">
    <source>
        <dbReference type="ARBA" id="ARBA00001946"/>
    </source>
</evidence>
<evidence type="ECO:0000256" key="5">
    <source>
        <dbReference type="ARBA" id="ARBA00022695"/>
    </source>
</evidence>
<sequence length="259" mass="28697">MDQDIIGLIPAGGKATRISPLPCSKELFPLGLYPTSDGGLRPKAVATYLLEDMRAGGADKAFIVIRQGKWDIPAYYGDGAMLNMHIGYLLMNVPYGPPYTLDQAYPFVQNSIIVMGFPDILITPRDAFKDIVSELKSTSADVVLGLFPTEFPHKWDPVDLATDGRIVKVEIKPTQTSLKYVWAIAAWSPAFTQFMHEYLEHRRPEFETGNAREIIFSDIMQAAIDNGLHVRGVLFEDGSCLDVGTPNDLQKALQTLYSV</sequence>
<evidence type="ECO:0000313" key="11">
    <source>
        <dbReference type="Proteomes" id="UP001241110"/>
    </source>
</evidence>
<dbReference type="InterPro" id="IPR005907">
    <property type="entry name" value="G1P_thy_trans_s"/>
</dbReference>
<dbReference type="InterPro" id="IPR029044">
    <property type="entry name" value="Nucleotide-diphossugar_trans"/>
</dbReference>
<dbReference type="GO" id="GO:0008879">
    <property type="term" value="F:glucose-1-phosphate thymidylyltransferase activity"/>
    <property type="evidence" value="ECO:0007669"/>
    <property type="project" value="UniProtKB-EC"/>
</dbReference>
<evidence type="ECO:0000256" key="7">
    <source>
        <dbReference type="ARBA" id="ARBA00022842"/>
    </source>
</evidence>
<dbReference type="EMBL" id="JASJOS010000015">
    <property type="protein sequence ID" value="MDJ1484575.1"/>
    <property type="molecule type" value="Genomic_DNA"/>
</dbReference>
<dbReference type="Gene3D" id="3.90.550.10">
    <property type="entry name" value="Spore Coat Polysaccharide Biosynthesis Protein SpsA, Chain A"/>
    <property type="match status" value="1"/>
</dbReference>
<comment type="cofactor">
    <cofactor evidence="1">
        <name>Mg(2+)</name>
        <dbReference type="ChEBI" id="CHEBI:18420"/>
    </cofactor>
</comment>
<dbReference type="GO" id="GO:0046872">
    <property type="term" value="F:metal ion binding"/>
    <property type="evidence" value="ECO:0007669"/>
    <property type="project" value="UniProtKB-KW"/>
</dbReference>
<evidence type="ECO:0000256" key="8">
    <source>
        <dbReference type="ARBA" id="ARBA00049336"/>
    </source>
</evidence>
<evidence type="ECO:0000256" key="3">
    <source>
        <dbReference type="ARBA" id="ARBA00012461"/>
    </source>
</evidence>
<comment type="caution">
    <text evidence="10">The sequence shown here is derived from an EMBL/GenBank/DDBJ whole genome shotgun (WGS) entry which is preliminary data.</text>
</comment>
<dbReference type="PANTHER" id="PTHR43532:SF1">
    <property type="entry name" value="GLUCOSE-1-PHOSPHATE THYMIDYLYLTRANSFERASE 1"/>
    <property type="match status" value="1"/>
</dbReference>
<evidence type="ECO:0000259" key="9">
    <source>
        <dbReference type="Pfam" id="PF00483"/>
    </source>
</evidence>
<evidence type="ECO:0000256" key="6">
    <source>
        <dbReference type="ARBA" id="ARBA00022723"/>
    </source>
</evidence>
<dbReference type="InterPro" id="IPR005835">
    <property type="entry name" value="NTP_transferase_dom"/>
</dbReference>
<dbReference type="EC" id="2.7.7.24" evidence="3"/>
<keyword evidence="4" id="KW-0808">Transferase</keyword>
<gene>
    <name evidence="10" type="ORF">QNI16_29015</name>
</gene>
<feature type="domain" description="Nucleotidyl transferase" evidence="9">
    <location>
        <begin position="7"/>
        <end position="255"/>
    </location>
</feature>
<dbReference type="SUPFAM" id="SSF53448">
    <property type="entry name" value="Nucleotide-diphospho-sugar transferases"/>
    <property type="match status" value="1"/>
</dbReference>
<evidence type="ECO:0000256" key="2">
    <source>
        <dbReference type="ARBA" id="ARBA00010480"/>
    </source>
</evidence>
<keyword evidence="7" id="KW-0460">Magnesium</keyword>
<keyword evidence="6" id="KW-0479">Metal-binding</keyword>
<dbReference type="Pfam" id="PF00483">
    <property type="entry name" value="NTP_transferase"/>
    <property type="match status" value="1"/>
</dbReference>
<dbReference type="RefSeq" id="WP_313986074.1">
    <property type="nucleotide sequence ID" value="NZ_JASJOS010000015.1"/>
</dbReference>
<name>A0AAE3QSL4_9BACT</name>
<dbReference type="PANTHER" id="PTHR43532">
    <property type="entry name" value="GLUCOSE-1-PHOSPHATE THYMIDYLYLTRANSFERASE"/>
    <property type="match status" value="1"/>
</dbReference>
<organism evidence="10 11">
    <name type="scientific">Xanthocytophaga flava</name>
    <dbReference type="NCBI Taxonomy" id="3048013"/>
    <lineage>
        <taxon>Bacteria</taxon>
        <taxon>Pseudomonadati</taxon>
        <taxon>Bacteroidota</taxon>
        <taxon>Cytophagia</taxon>
        <taxon>Cytophagales</taxon>
        <taxon>Rhodocytophagaceae</taxon>
        <taxon>Xanthocytophaga</taxon>
    </lineage>
</organism>
<accession>A0AAE3QSL4</accession>
<dbReference type="AlphaFoldDB" id="A0AAE3QSL4"/>
<evidence type="ECO:0000313" key="10">
    <source>
        <dbReference type="EMBL" id="MDJ1484575.1"/>
    </source>
</evidence>
<reference evidence="10" key="1">
    <citation type="submission" date="2023-05" db="EMBL/GenBank/DDBJ databases">
        <authorList>
            <person name="Zhang X."/>
        </authorList>
    </citation>
    <scope>NUCLEOTIDE SEQUENCE</scope>
    <source>
        <strain evidence="10">YF14B1</strain>
    </source>
</reference>